<dbReference type="EMBL" id="CP073721">
    <property type="protein sequence ID" value="UWZ36402.1"/>
    <property type="molecule type" value="Genomic_DNA"/>
</dbReference>
<dbReference type="RefSeq" id="WP_260725733.1">
    <property type="nucleotide sequence ID" value="NZ_BAAABS010000084.1"/>
</dbReference>
<gene>
    <name evidence="1" type="ORF">Drose_36125</name>
</gene>
<proteinExistence type="predicted"/>
<keyword evidence="2" id="KW-1185">Reference proteome</keyword>
<accession>A0ABY5Z6E1</accession>
<evidence type="ECO:0000313" key="2">
    <source>
        <dbReference type="Proteomes" id="UP001058271"/>
    </source>
</evidence>
<organism evidence="1 2">
    <name type="scientific">Dactylosporangium roseum</name>
    <dbReference type="NCBI Taxonomy" id="47989"/>
    <lineage>
        <taxon>Bacteria</taxon>
        <taxon>Bacillati</taxon>
        <taxon>Actinomycetota</taxon>
        <taxon>Actinomycetes</taxon>
        <taxon>Micromonosporales</taxon>
        <taxon>Micromonosporaceae</taxon>
        <taxon>Dactylosporangium</taxon>
    </lineage>
</organism>
<name>A0ABY5Z6E1_9ACTN</name>
<dbReference type="NCBIfam" id="NF041061">
    <property type="entry name" value="DpdD"/>
    <property type="match status" value="1"/>
</dbReference>
<protein>
    <recommendedName>
        <fullName evidence="3">DUF4062 domain-containing protein</fullName>
    </recommendedName>
</protein>
<reference evidence="1" key="1">
    <citation type="submission" date="2021-04" db="EMBL/GenBank/DDBJ databases">
        <title>Biosynthetic gene clusters of Dactylosporangioum roseum.</title>
        <authorList>
            <person name="Hartkoorn R.C."/>
            <person name="Beaudoing E."/>
            <person name="Hot D."/>
            <person name="Moureu S."/>
        </authorList>
    </citation>
    <scope>NUCLEOTIDE SEQUENCE</scope>
    <source>
        <strain evidence="1">NRRL B-16295</strain>
    </source>
</reference>
<dbReference type="InterPro" id="IPR049807">
    <property type="entry name" value="DpdD-like"/>
</dbReference>
<sequence length="724" mass="79025">MIDTPRFLAQFFGEGNDFSLPPTWRTDDRYARLAAFIDDLDAVPTRPVLLPRGYDRRRYIYAKAFSAAMGRRLAEALAAFVGPTYSHFAPAPVAPRRGDQVETALHGLGPGPMWRLEVPNDHWHAAWDALGLLRTTWLDRPVRNNDDVVPVGRLLRDFRISLISADEQLSAACIERLIASGAFDAANIAFMKVRRHDALGFPERALDGAEIDDLFRMRLPSAVREALLVAIHRRYLATAAAGRDVDAACDLLRQHPEFATALAGPPKLDRTQAQAALLALALTYPPSADMVGLHTATRDAHDPWLATLRDRLPLPSAPTHAPSAADIRDLLEAGAYDAAWRNLTTLPEGTVRDRLAVHCVLNLADPVRSGEVHTALMRHGSDYLREVLTQQWQLDAWQRHLETIGLLGHDVPTGWFEFLDRVAAGEDLTAISNTLDDVARHWSIPPGSDHTLAGKLARAPLEHPAIGVVLDALPLLLESLEDGRAGESSGVAISLILLSEDLNEAALVALALALRSFLASGPDVSRYREAVGSLSDVASQLVQVRTIDRVLDLVDLLLAGPAVDEGIRLAVCESLLARTRGLARRLTPAQLVLAAELSAEAELGLDWPSLPERSCEGDTPRQPALDRTVLLYSLQERVLDRVRRTLVQVAPDITVHTSSEHDGSDRLKDQARASQLVLLATRRATHAATGFIERWATGKVIYVPGAGSASMLHAVLEALRQPGD</sequence>
<evidence type="ECO:0000313" key="1">
    <source>
        <dbReference type="EMBL" id="UWZ36402.1"/>
    </source>
</evidence>
<dbReference type="Proteomes" id="UP001058271">
    <property type="component" value="Chromosome"/>
</dbReference>
<evidence type="ECO:0008006" key="3">
    <source>
        <dbReference type="Google" id="ProtNLM"/>
    </source>
</evidence>